<evidence type="ECO:0000259" key="2">
    <source>
        <dbReference type="Pfam" id="PF00892"/>
    </source>
</evidence>
<evidence type="ECO:0000313" key="3">
    <source>
        <dbReference type="EMBL" id="ETX03169.1"/>
    </source>
</evidence>
<dbReference type="PATRIC" id="fig|1429438.4.peg.383"/>
<gene>
    <name evidence="3" type="ORF">ETSY1_00975</name>
</gene>
<dbReference type="InterPro" id="IPR037185">
    <property type="entry name" value="EmrE-like"/>
</dbReference>
<dbReference type="AlphaFoldDB" id="W4LYI8"/>
<organism evidence="3 4">
    <name type="scientific">Entotheonella factor</name>
    <dbReference type="NCBI Taxonomy" id="1429438"/>
    <lineage>
        <taxon>Bacteria</taxon>
        <taxon>Pseudomonadati</taxon>
        <taxon>Nitrospinota/Tectimicrobiota group</taxon>
        <taxon>Candidatus Tectimicrobiota</taxon>
        <taxon>Candidatus Entotheonellia</taxon>
        <taxon>Candidatus Entotheonellales</taxon>
        <taxon>Candidatus Entotheonellaceae</taxon>
        <taxon>Candidatus Entotheonella</taxon>
    </lineage>
</organism>
<feature type="transmembrane region" description="Helical" evidence="1">
    <location>
        <begin position="284"/>
        <end position="303"/>
    </location>
</feature>
<sequence>MPLWVWIALGTGFAQTTRNTIARSMTREISAPLNSWARFAFMLPWLFPMAAFFVMHSGMPQVSPLCLTYAVLAAVSQLTGGVLLIMAFEHSNFAQSVIFYKLEVAFAAVIGMLFFQESPSLLAWLGILVCSVGVMLVNMGREFGPGGWGQAFHLDRGGVLAVLSAIILVLCSFFIKRSLQILVQDNSHLQNGAFESLVLTCCIITALDAVILTAYLLMRHPGQFRHVRRLLPRMVMVGMASLANALLWYWAISLAFVAYVSAVGQIESVLSVLVGLMIWREHEVWRQLPGMALLIGGMTLVVLG</sequence>
<feature type="transmembrane region" description="Helical" evidence="1">
    <location>
        <begin position="67"/>
        <end position="86"/>
    </location>
</feature>
<dbReference type="Pfam" id="PF00892">
    <property type="entry name" value="EamA"/>
    <property type="match status" value="1"/>
</dbReference>
<keyword evidence="4" id="KW-1185">Reference proteome</keyword>
<proteinExistence type="predicted"/>
<feature type="transmembrane region" description="Helical" evidence="1">
    <location>
        <begin position="98"/>
        <end position="115"/>
    </location>
</feature>
<feature type="transmembrane region" description="Helical" evidence="1">
    <location>
        <begin position="230"/>
        <end position="250"/>
    </location>
</feature>
<feature type="transmembrane region" description="Helical" evidence="1">
    <location>
        <begin position="121"/>
        <end position="137"/>
    </location>
</feature>
<dbReference type="SUPFAM" id="SSF103481">
    <property type="entry name" value="Multidrug resistance efflux transporter EmrE"/>
    <property type="match status" value="2"/>
</dbReference>
<evidence type="ECO:0000313" key="4">
    <source>
        <dbReference type="Proteomes" id="UP000019141"/>
    </source>
</evidence>
<feature type="transmembrane region" description="Helical" evidence="1">
    <location>
        <begin position="158"/>
        <end position="176"/>
    </location>
</feature>
<feature type="transmembrane region" description="Helical" evidence="1">
    <location>
        <begin position="196"/>
        <end position="218"/>
    </location>
</feature>
<dbReference type="Gene3D" id="1.10.3730.20">
    <property type="match status" value="1"/>
</dbReference>
<dbReference type="Proteomes" id="UP000019141">
    <property type="component" value="Unassembled WGS sequence"/>
</dbReference>
<accession>W4LYI8</accession>
<dbReference type="HOGENOM" id="CLU_914273_0_0_7"/>
<dbReference type="InterPro" id="IPR000620">
    <property type="entry name" value="EamA_dom"/>
</dbReference>
<evidence type="ECO:0000256" key="1">
    <source>
        <dbReference type="SAM" id="Phobius"/>
    </source>
</evidence>
<keyword evidence="1" id="KW-0812">Transmembrane</keyword>
<dbReference type="GO" id="GO:0016020">
    <property type="term" value="C:membrane"/>
    <property type="evidence" value="ECO:0007669"/>
    <property type="project" value="InterPro"/>
</dbReference>
<feature type="domain" description="EamA" evidence="2">
    <location>
        <begin position="3"/>
        <end position="138"/>
    </location>
</feature>
<dbReference type="EMBL" id="AZHW01000070">
    <property type="protein sequence ID" value="ETX03169.1"/>
    <property type="molecule type" value="Genomic_DNA"/>
</dbReference>
<reference evidence="3 4" key="1">
    <citation type="journal article" date="2014" name="Nature">
        <title>An environmental bacterial taxon with a large and distinct metabolic repertoire.</title>
        <authorList>
            <person name="Wilson M.C."/>
            <person name="Mori T."/>
            <person name="Ruckert C."/>
            <person name="Uria A.R."/>
            <person name="Helf M.J."/>
            <person name="Takada K."/>
            <person name="Gernert C."/>
            <person name="Steffens U.A."/>
            <person name="Heycke N."/>
            <person name="Schmitt S."/>
            <person name="Rinke C."/>
            <person name="Helfrich E.J."/>
            <person name="Brachmann A.O."/>
            <person name="Gurgui C."/>
            <person name="Wakimoto T."/>
            <person name="Kracht M."/>
            <person name="Crusemann M."/>
            <person name="Hentschel U."/>
            <person name="Abe I."/>
            <person name="Matsunaga S."/>
            <person name="Kalinowski J."/>
            <person name="Takeyama H."/>
            <person name="Piel J."/>
        </authorList>
    </citation>
    <scope>NUCLEOTIDE SEQUENCE [LARGE SCALE GENOMIC DNA]</scope>
    <source>
        <strain evidence="4">TSY1</strain>
    </source>
</reference>
<feature type="transmembrane region" description="Helical" evidence="1">
    <location>
        <begin position="256"/>
        <end position="277"/>
    </location>
</feature>
<feature type="transmembrane region" description="Helical" evidence="1">
    <location>
        <begin position="35"/>
        <end position="55"/>
    </location>
</feature>
<protein>
    <recommendedName>
        <fullName evidence="2">EamA domain-containing protein</fullName>
    </recommendedName>
</protein>
<name>W4LYI8_ENTF1</name>
<comment type="caution">
    <text evidence="3">The sequence shown here is derived from an EMBL/GenBank/DDBJ whole genome shotgun (WGS) entry which is preliminary data.</text>
</comment>
<keyword evidence="1" id="KW-1133">Transmembrane helix</keyword>
<keyword evidence="1" id="KW-0472">Membrane</keyword>